<dbReference type="InterPro" id="IPR018714">
    <property type="entry name" value="DUF2237"/>
</dbReference>
<protein>
    <recommendedName>
        <fullName evidence="2">DUF2237 domain-containing protein</fullName>
    </recommendedName>
</protein>
<gene>
    <name evidence="1" type="ORF">METZ01_LOCUS512029</name>
</gene>
<organism evidence="1">
    <name type="scientific">marine metagenome</name>
    <dbReference type="NCBI Taxonomy" id="408172"/>
    <lineage>
        <taxon>unclassified sequences</taxon>
        <taxon>metagenomes</taxon>
        <taxon>ecological metagenomes</taxon>
    </lineage>
</organism>
<name>A0A383ESF8_9ZZZZ</name>
<dbReference type="AlphaFoldDB" id="A0A383ESF8"/>
<dbReference type="Gene3D" id="3.30.56.110">
    <property type="entry name" value="Protein of unknown function DUF2237"/>
    <property type="match status" value="1"/>
</dbReference>
<feature type="non-terminal residue" evidence="1">
    <location>
        <position position="27"/>
    </location>
</feature>
<evidence type="ECO:0000313" key="1">
    <source>
        <dbReference type="EMBL" id="SVE59175.1"/>
    </source>
</evidence>
<dbReference type="EMBL" id="UINC01228028">
    <property type="protein sequence ID" value="SVE59175.1"/>
    <property type="molecule type" value="Genomic_DNA"/>
</dbReference>
<reference evidence="1" key="1">
    <citation type="submission" date="2018-05" db="EMBL/GenBank/DDBJ databases">
        <authorList>
            <person name="Lanie J.A."/>
            <person name="Ng W.-L."/>
            <person name="Kazmierczak K.M."/>
            <person name="Andrzejewski T.M."/>
            <person name="Davidsen T.M."/>
            <person name="Wayne K.J."/>
            <person name="Tettelin H."/>
            <person name="Glass J.I."/>
            <person name="Rusch D."/>
            <person name="Podicherti R."/>
            <person name="Tsui H.-C.T."/>
            <person name="Winkler M.E."/>
        </authorList>
    </citation>
    <scope>NUCLEOTIDE SEQUENCE</scope>
</reference>
<evidence type="ECO:0008006" key="2">
    <source>
        <dbReference type="Google" id="ProtNLM"/>
    </source>
</evidence>
<accession>A0A383ESF8</accession>
<dbReference type="Pfam" id="PF09996">
    <property type="entry name" value="DUF2237"/>
    <property type="match status" value="1"/>
</dbReference>
<proteinExistence type="predicted"/>
<sequence length="27" mass="2894">MAANVLGTELEECSLDPVTGFYRDGCC</sequence>